<organism evidence="2 3">
    <name type="scientific">Camelliibacillus cellulosilyticus</name>
    <dbReference type="NCBI Taxonomy" id="2174486"/>
    <lineage>
        <taxon>Bacteria</taxon>
        <taxon>Bacillati</taxon>
        <taxon>Bacillota</taxon>
        <taxon>Bacilli</taxon>
        <taxon>Bacillales</taxon>
        <taxon>Sporolactobacillaceae</taxon>
        <taxon>Camelliibacillus</taxon>
    </lineage>
</organism>
<feature type="region of interest" description="Disordered" evidence="1">
    <location>
        <begin position="28"/>
        <end position="51"/>
    </location>
</feature>
<proteinExistence type="predicted"/>
<dbReference type="Proteomes" id="UP001596022">
    <property type="component" value="Unassembled WGS sequence"/>
</dbReference>
<feature type="region of interest" description="Disordered" evidence="1">
    <location>
        <begin position="67"/>
        <end position="97"/>
    </location>
</feature>
<keyword evidence="3" id="KW-1185">Reference proteome</keyword>
<name>A0ABV9GK65_9BACL</name>
<dbReference type="EMBL" id="JBHSFW010000001">
    <property type="protein sequence ID" value="MFC4618392.1"/>
    <property type="molecule type" value="Genomic_DNA"/>
</dbReference>
<gene>
    <name evidence="2" type="ORF">ACFO4N_06560</name>
</gene>
<dbReference type="RefSeq" id="WP_376845384.1">
    <property type="nucleotide sequence ID" value="NZ_JBHSFW010000001.1"/>
</dbReference>
<comment type="caution">
    <text evidence="2">The sequence shown here is derived from an EMBL/GenBank/DDBJ whole genome shotgun (WGS) entry which is preliminary data.</text>
</comment>
<sequence>MREKGEKDYTNFSNVETQRQFLTAEEFPEGCYGQPSGADEPVSNKNTPWREGQQYYSNLSYEYRNLHQDLPRKFPGAHHTHDDPDQVSEPPYEDYTP</sequence>
<evidence type="ECO:0000256" key="1">
    <source>
        <dbReference type="SAM" id="MobiDB-lite"/>
    </source>
</evidence>
<protein>
    <submittedName>
        <fullName evidence="2">Cytosolic protein</fullName>
    </submittedName>
</protein>
<evidence type="ECO:0000313" key="3">
    <source>
        <dbReference type="Proteomes" id="UP001596022"/>
    </source>
</evidence>
<reference evidence="3" key="1">
    <citation type="journal article" date="2019" name="Int. J. Syst. Evol. Microbiol.">
        <title>The Global Catalogue of Microorganisms (GCM) 10K type strain sequencing project: providing services to taxonomists for standard genome sequencing and annotation.</title>
        <authorList>
            <consortium name="The Broad Institute Genomics Platform"/>
            <consortium name="The Broad Institute Genome Sequencing Center for Infectious Disease"/>
            <person name="Wu L."/>
            <person name="Ma J."/>
        </authorList>
    </citation>
    <scope>NUCLEOTIDE SEQUENCE [LARGE SCALE GENOMIC DNA]</scope>
    <source>
        <strain evidence="3">CGMCC 1.16306</strain>
    </source>
</reference>
<evidence type="ECO:0000313" key="2">
    <source>
        <dbReference type="EMBL" id="MFC4618392.1"/>
    </source>
</evidence>
<accession>A0ABV9GK65</accession>